<reference evidence="4 5" key="1">
    <citation type="journal article" date="2004" name="Science">
        <title>The genome of the diatom Thalassiosira pseudonana: ecology, evolution, and metabolism.</title>
        <authorList>
            <person name="Armbrust E.V."/>
            <person name="Berges J.A."/>
            <person name="Bowler C."/>
            <person name="Green B.R."/>
            <person name="Martinez D."/>
            <person name="Putnam N.H."/>
            <person name="Zhou S."/>
            <person name="Allen A.E."/>
            <person name="Apt K.E."/>
            <person name="Bechner M."/>
            <person name="Brzezinski M.A."/>
            <person name="Chaal B.K."/>
            <person name="Chiovitti A."/>
            <person name="Davis A.K."/>
            <person name="Demarest M.S."/>
            <person name="Detter J.C."/>
            <person name="Glavina T."/>
            <person name="Goodstein D."/>
            <person name="Hadi M.Z."/>
            <person name="Hellsten U."/>
            <person name="Hildebrand M."/>
            <person name="Jenkins B.D."/>
            <person name="Jurka J."/>
            <person name="Kapitonov V.V."/>
            <person name="Kroger N."/>
            <person name="Lau W.W."/>
            <person name="Lane T.W."/>
            <person name="Larimer F.W."/>
            <person name="Lippmeier J.C."/>
            <person name="Lucas S."/>
            <person name="Medina M."/>
            <person name="Montsant A."/>
            <person name="Obornik M."/>
            <person name="Parker M.S."/>
            <person name="Palenik B."/>
            <person name="Pazour G.J."/>
            <person name="Richardson P.M."/>
            <person name="Rynearson T.A."/>
            <person name="Saito M.A."/>
            <person name="Schwartz D.C."/>
            <person name="Thamatrakoln K."/>
            <person name="Valentin K."/>
            <person name="Vardi A."/>
            <person name="Wilkerson F.P."/>
            <person name="Rokhsar D.S."/>
        </authorList>
    </citation>
    <scope>NUCLEOTIDE SEQUENCE [LARGE SCALE GENOMIC DNA]</scope>
    <source>
        <strain evidence="4 5">CCMP1335</strain>
    </source>
</reference>
<evidence type="ECO:0000313" key="4">
    <source>
        <dbReference type="EMBL" id="EED95825.1"/>
    </source>
</evidence>
<feature type="region of interest" description="Disordered" evidence="3">
    <location>
        <begin position="19"/>
        <end position="45"/>
    </location>
</feature>
<dbReference type="AlphaFoldDB" id="B8BQQ5"/>
<feature type="region of interest" description="Disordered" evidence="3">
    <location>
        <begin position="239"/>
        <end position="285"/>
    </location>
</feature>
<organism evidence="4 5">
    <name type="scientific">Thalassiosira pseudonana</name>
    <name type="common">Marine diatom</name>
    <name type="synonym">Cyclotella nana</name>
    <dbReference type="NCBI Taxonomy" id="35128"/>
    <lineage>
        <taxon>Eukaryota</taxon>
        <taxon>Sar</taxon>
        <taxon>Stramenopiles</taxon>
        <taxon>Ochrophyta</taxon>
        <taxon>Bacillariophyta</taxon>
        <taxon>Coscinodiscophyceae</taxon>
        <taxon>Thalassiosirophycidae</taxon>
        <taxon>Thalassiosirales</taxon>
        <taxon>Thalassiosiraceae</taxon>
        <taxon>Thalassiosira</taxon>
    </lineage>
</organism>
<name>B8BQQ5_THAPS</name>
<evidence type="ECO:0000256" key="1">
    <source>
        <dbReference type="ARBA" id="ARBA00005655"/>
    </source>
</evidence>
<dbReference type="GO" id="GO:0071004">
    <property type="term" value="C:U2-type prespliceosome"/>
    <property type="evidence" value="ECO:0000318"/>
    <property type="project" value="GO_Central"/>
</dbReference>
<dbReference type="GO" id="GO:0003729">
    <property type="term" value="F:mRNA binding"/>
    <property type="evidence" value="ECO:0000318"/>
    <property type="project" value="GO_Central"/>
</dbReference>
<dbReference type="GeneID" id="7442894"/>
<feature type="coiled-coil region" evidence="2">
    <location>
        <begin position="184"/>
        <end position="228"/>
    </location>
</feature>
<dbReference type="HOGENOM" id="CLU_609058_0_0_1"/>
<feature type="compositionally biased region" description="Low complexity" evidence="3">
    <location>
        <begin position="23"/>
        <end position="38"/>
    </location>
</feature>
<dbReference type="GO" id="GO:0006376">
    <property type="term" value="P:mRNA splice site recognition"/>
    <property type="evidence" value="ECO:0000318"/>
    <property type="project" value="GO_Central"/>
</dbReference>
<dbReference type="RefSeq" id="XP_002286184.1">
    <property type="nucleotide sequence ID" value="XM_002286148.1"/>
</dbReference>
<feature type="compositionally biased region" description="Gly residues" evidence="3">
    <location>
        <begin position="383"/>
        <end position="410"/>
    </location>
</feature>
<reference evidence="4 5" key="2">
    <citation type="journal article" date="2008" name="Nature">
        <title>The Phaeodactylum genome reveals the evolutionary history of diatom genomes.</title>
        <authorList>
            <person name="Bowler C."/>
            <person name="Allen A.E."/>
            <person name="Badger J.H."/>
            <person name="Grimwood J."/>
            <person name="Jabbari K."/>
            <person name="Kuo A."/>
            <person name="Maheswari U."/>
            <person name="Martens C."/>
            <person name="Maumus F."/>
            <person name="Otillar R.P."/>
            <person name="Rayko E."/>
            <person name="Salamov A."/>
            <person name="Vandepoele K."/>
            <person name="Beszteri B."/>
            <person name="Gruber A."/>
            <person name="Heijde M."/>
            <person name="Katinka M."/>
            <person name="Mock T."/>
            <person name="Valentin K."/>
            <person name="Verret F."/>
            <person name="Berges J.A."/>
            <person name="Brownlee C."/>
            <person name="Cadoret J.P."/>
            <person name="Chiovitti A."/>
            <person name="Choi C.J."/>
            <person name="Coesel S."/>
            <person name="De Martino A."/>
            <person name="Detter J.C."/>
            <person name="Durkin C."/>
            <person name="Falciatore A."/>
            <person name="Fournet J."/>
            <person name="Haruta M."/>
            <person name="Huysman M.J."/>
            <person name="Jenkins B.D."/>
            <person name="Jiroutova K."/>
            <person name="Jorgensen R.E."/>
            <person name="Joubert Y."/>
            <person name="Kaplan A."/>
            <person name="Kroger N."/>
            <person name="Kroth P.G."/>
            <person name="La Roche J."/>
            <person name="Lindquist E."/>
            <person name="Lommer M."/>
            <person name="Martin-Jezequel V."/>
            <person name="Lopez P.J."/>
            <person name="Lucas S."/>
            <person name="Mangogna M."/>
            <person name="McGinnis K."/>
            <person name="Medlin L.K."/>
            <person name="Montsant A."/>
            <person name="Oudot-Le Secq M.P."/>
            <person name="Napoli C."/>
            <person name="Obornik M."/>
            <person name="Parker M.S."/>
            <person name="Petit J.L."/>
            <person name="Porcel B.M."/>
            <person name="Poulsen N."/>
            <person name="Robison M."/>
            <person name="Rychlewski L."/>
            <person name="Rynearson T.A."/>
            <person name="Schmutz J."/>
            <person name="Shapiro H."/>
            <person name="Siaut M."/>
            <person name="Stanley M."/>
            <person name="Sussman M.R."/>
            <person name="Taylor A.R."/>
            <person name="Vardi A."/>
            <person name="von Dassow P."/>
            <person name="Vyverman W."/>
            <person name="Willis A."/>
            <person name="Wyrwicz L.S."/>
            <person name="Rokhsar D.S."/>
            <person name="Weissenbach J."/>
            <person name="Armbrust E.V."/>
            <person name="Green B.R."/>
            <person name="Van de Peer Y."/>
            <person name="Grigoriev I.V."/>
        </authorList>
    </citation>
    <scope>NUCLEOTIDE SEQUENCE [LARGE SCALE GENOMIC DNA]</scope>
    <source>
        <strain evidence="4 5">CCMP1335</strain>
    </source>
</reference>
<dbReference type="InParanoid" id="B8BQQ5"/>
<dbReference type="KEGG" id="tps:THAPSDRAFT_20799"/>
<dbReference type="OMA" id="CPLYCAW"/>
<proteinExistence type="inferred from homology"/>
<dbReference type="PaxDb" id="35128-Thaps20799"/>
<dbReference type="EMBL" id="CM000638">
    <property type="protein sequence ID" value="EED95825.1"/>
    <property type="molecule type" value="Genomic_DNA"/>
</dbReference>
<feature type="compositionally biased region" description="Basic and acidic residues" evidence="3">
    <location>
        <begin position="420"/>
        <end position="450"/>
    </location>
</feature>
<comment type="similarity">
    <text evidence="1">Belongs to the Luc7 family.</text>
</comment>
<evidence type="ECO:0000256" key="2">
    <source>
        <dbReference type="SAM" id="Coils"/>
    </source>
</evidence>
<feature type="region of interest" description="Disordered" evidence="3">
    <location>
        <begin position="383"/>
        <end position="450"/>
    </location>
</feature>
<dbReference type="eggNOG" id="KOG0796">
    <property type="taxonomic scope" value="Eukaryota"/>
</dbReference>
<dbReference type="Proteomes" id="UP000001449">
    <property type="component" value="Chromosome 1"/>
</dbReference>
<dbReference type="PANTHER" id="PTHR12375">
    <property type="entry name" value="RNA-BINDING PROTEIN LUC7-RELATED"/>
    <property type="match status" value="1"/>
</dbReference>
<dbReference type="Pfam" id="PF03194">
    <property type="entry name" value="LUC7"/>
    <property type="match status" value="2"/>
</dbReference>
<protein>
    <submittedName>
        <fullName evidence="4">Uncharacterized protein</fullName>
    </submittedName>
</protein>
<dbReference type="GO" id="GO:0005685">
    <property type="term" value="C:U1 snRNP"/>
    <property type="evidence" value="ECO:0000318"/>
    <property type="project" value="GO_Central"/>
</dbReference>
<sequence length="450" mass="49862">MADEARAMLDALMGADRNAPVEGASGVSGPSSHGSHGGAPRRQKRSCYDPDVCPLYCAWSLSSQETPTWAESMAVNEGAGGIDVYDLFTNTKSDIGPNPFKVDDHAREEFESLPDHEKRRLGYEDMLCRKLADLVRQCDRTVARNKEKLRQEVARAMKARHEGNVRGNREDLITNVNEEMLENCANYVAQATLIEEEMAELVEQLEALEAEERQLVKAEGEQAAAVAAAAPFVETPKVKENKPVDTAADATTSTEEVKKTKKKKKKDKSAPEPVEEVPPPVNPTNPRIIELQRIKLNKLLTLQSLSLQLPPLRDNTDNILRQLQYLRSDTSTDKIVCEVSGNFMSSRDADERIAAHYAGKQYVGWKLVRDKLKELQKKGFGMGGGGRGGGHGGGHAQNYGHGGYGGGNGGYRNEYGRGGGGDRDRWDRDRYGGGRDYDRGYDRRDRDRRR</sequence>
<accession>B8BQQ5</accession>
<evidence type="ECO:0000256" key="3">
    <source>
        <dbReference type="SAM" id="MobiDB-lite"/>
    </source>
</evidence>
<keyword evidence="2" id="KW-0175">Coiled coil</keyword>
<keyword evidence="5" id="KW-1185">Reference proteome</keyword>
<gene>
    <name evidence="4" type="ORF">THAPSDRAFT_20799</name>
</gene>
<dbReference type="InterPro" id="IPR004882">
    <property type="entry name" value="Luc7-rel"/>
</dbReference>
<dbReference type="STRING" id="35128.B8BQQ5"/>
<evidence type="ECO:0000313" key="5">
    <source>
        <dbReference type="Proteomes" id="UP000001449"/>
    </source>
</evidence>